<dbReference type="GO" id="GO:0003729">
    <property type="term" value="F:mRNA binding"/>
    <property type="evidence" value="ECO:0007669"/>
    <property type="project" value="TreeGrafter"/>
</dbReference>
<dbReference type="Proteomes" id="UP001230268">
    <property type="component" value="Unassembled WGS sequence"/>
</dbReference>
<protein>
    <submittedName>
        <fullName evidence="7">Zinc finger-containing protein</fullName>
    </submittedName>
</protein>
<dbReference type="PANTHER" id="PTHR12681">
    <property type="entry name" value="ZINC FINGER-CONTAINING PROTEIN P48ZNF"/>
    <property type="match status" value="1"/>
</dbReference>
<reference evidence="7" key="1">
    <citation type="submission" date="2023-08" db="EMBL/GenBank/DDBJ databases">
        <title>Draft sequence of the Babesia gibsoni genome.</title>
        <authorList>
            <person name="Yamagishi J.Y."/>
            <person name="Xuan X.X."/>
        </authorList>
    </citation>
    <scope>NUCLEOTIDE SEQUENCE</scope>
    <source>
        <strain evidence="7">Azabu</strain>
    </source>
</reference>
<feature type="domain" description="C3H1-type" evidence="6">
    <location>
        <begin position="158"/>
        <end position="191"/>
    </location>
</feature>
<dbReference type="Pfam" id="PF16543">
    <property type="entry name" value="DFRP_C"/>
    <property type="match status" value="1"/>
</dbReference>
<dbReference type="Gene3D" id="6.20.400.10">
    <property type="match status" value="1"/>
</dbReference>
<evidence type="ECO:0000313" key="7">
    <source>
        <dbReference type="EMBL" id="KAK1443807.1"/>
    </source>
</evidence>
<sequence length="331" mass="37622">MAGGSSKQDKAQQKALEKQKQKILEDKTFGLKNKKGKSVQKYIKSVQQQITGKPPANSDKFMSEQNKAKAEKQKISQQQALLASLFKGTENIKQVAVDQNKPSYDPKQSKIDQRIDLYSDQRAQRGKNDEDMTSWDLNTLERVVKEKHGGDVCSTDIICKYFLSAVESKKYGWFWVCPNGGDKCKYRHCLPPGFVLKSDIPKEVEDDEETLEERIERQRAELPPGGEMVTAESLARWRASKEEERLESLKDSMQKGPNVQLTGKDLFTFNPSLFMDDDLAADDLDYDEDIDIDEIIKENEKALRTGNVLPNGEKYEDEEGLDQVDISKLSI</sequence>
<evidence type="ECO:0000256" key="2">
    <source>
        <dbReference type="ARBA" id="ARBA00022771"/>
    </source>
</evidence>
<feature type="zinc finger region" description="C3H1-type" evidence="4">
    <location>
        <begin position="158"/>
        <end position="191"/>
    </location>
</feature>
<feature type="compositionally biased region" description="Basic and acidic residues" evidence="5">
    <location>
        <begin position="7"/>
        <end position="22"/>
    </location>
</feature>
<dbReference type="InterPro" id="IPR000571">
    <property type="entry name" value="Znf_CCCH"/>
</dbReference>
<dbReference type="InterPro" id="IPR032378">
    <property type="entry name" value="ZC3H15/TMA46_C"/>
</dbReference>
<name>A0AAD8PEE1_BABGI</name>
<evidence type="ECO:0000256" key="1">
    <source>
        <dbReference type="ARBA" id="ARBA00022723"/>
    </source>
</evidence>
<keyword evidence="1 4" id="KW-0479">Metal-binding</keyword>
<feature type="region of interest" description="Disordered" evidence="5">
    <location>
        <begin position="47"/>
        <end position="73"/>
    </location>
</feature>
<dbReference type="PANTHER" id="PTHR12681:SF0">
    <property type="entry name" value="ZINC FINGER CCCH DOMAIN-CONTAINING PROTEIN 15"/>
    <property type="match status" value="1"/>
</dbReference>
<keyword evidence="2 4" id="KW-0863">Zinc-finger</keyword>
<evidence type="ECO:0000256" key="3">
    <source>
        <dbReference type="ARBA" id="ARBA00022833"/>
    </source>
</evidence>
<evidence type="ECO:0000256" key="5">
    <source>
        <dbReference type="SAM" id="MobiDB-lite"/>
    </source>
</evidence>
<dbReference type="EMBL" id="JAVEPI010000002">
    <property type="protein sequence ID" value="KAK1443807.1"/>
    <property type="molecule type" value="Genomic_DNA"/>
</dbReference>
<dbReference type="AlphaFoldDB" id="A0AAD8PEE1"/>
<keyword evidence="3 4" id="KW-0862">Zinc</keyword>
<proteinExistence type="predicted"/>
<dbReference type="PROSITE" id="PS50103">
    <property type="entry name" value="ZF_C3H1"/>
    <property type="match status" value="1"/>
</dbReference>
<evidence type="ECO:0000256" key="4">
    <source>
        <dbReference type="PROSITE-ProRule" id="PRU00723"/>
    </source>
</evidence>
<dbReference type="GO" id="GO:0008270">
    <property type="term" value="F:zinc ion binding"/>
    <property type="evidence" value="ECO:0007669"/>
    <property type="project" value="UniProtKB-KW"/>
</dbReference>
<accession>A0AAD8PEE1</accession>
<keyword evidence="8" id="KW-1185">Reference proteome</keyword>
<feature type="region of interest" description="Disordered" evidence="5">
    <location>
        <begin position="1"/>
        <end position="22"/>
    </location>
</feature>
<gene>
    <name evidence="7" type="ORF">BgAZ_206830</name>
</gene>
<evidence type="ECO:0000313" key="8">
    <source>
        <dbReference type="Proteomes" id="UP001230268"/>
    </source>
</evidence>
<dbReference type="GO" id="GO:0002181">
    <property type="term" value="P:cytoplasmic translation"/>
    <property type="evidence" value="ECO:0007669"/>
    <property type="project" value="TreeGrafter"/>
</dbReference>
<evidence type="ECO:0000259" key="6">
    <source>
        <dbReference type="PROSITE" id="PS50103"/>
    </source>
</evidence>
<dbReference type="GO" id="GO:0005829">
    <property type="term" value="C:cytosol"/>
    <property type="evidence" value="ECO:0007669"/>
    <property type="project" value="TreeGrafter"/>
</dbReference>
<organism evidence="7 8">
    <name type="scientific">Babesia gibsoni</name>
    <dbReference type="NCBI Taxonomy" id="33632"/>
    <lineage>
        <taxon>Eukaryota</taxon>
        <taxon>Sar</taxon>
        <taxon>Alveolata</taxon>
        <taxon>Apicomplexa</taxon>
        <taxon>Aconoidasida</taxon>
        <taxon>Piroplasmida</taxon>
        <taxon>Babesiidae</taxon>
        <taxon>Babesia</taxon>
    </lineage>
</organism>
<comment type="caution">
    <text evidence="7">The sequence shown here is derived from an EMBL/GenBank/DDBJ whole genome shotgun (WGS) entry which is preliminary data.</text>
</comment>